<feature type="domain" description="HECT" evidence="7">
    <location>
        <begin position="8"/>
        <end position="209"/>
    </location>
</feature>
<dbReference type="Gene3D" id="3.30.2160.10">
    <property type="entry name" value="Hect, E3 ligase catalytic domain"/>
    <property type="match status" value="1"/>
</dbReference>
<keyword evidence="4" id="KW-0808">Transferase</keyword>
<evidence type="ECO:0000313" key="9">
    <source>
        <dbReference type="Proteomes" id="UP001146120"/>
    </source>
</evidence>
<feature type="active site" description="Glycyl thioester intermediate" evidence="6">
    <location>
        <position position="190"/>
    </location>
</feature>
<evidence type="ECO:0000256" key="6">
    <source>
        <dbReference type="PROSITE-ProRule" id="PRU00104"/>
    </source>
</evidence>
<evidence type="ECO:0000313" key="8">
    <source>
        <dbReference type="EMBL" id="DAZ96152.1"/>
    </source>
</evidence>
<evidence type="ECO:0000256" key="5">
    <source>
        <dbReference type="ARBA" id="ARBA00022786"/>
    </source>
</evidence>
<sequence>MLIVATAKNLRLLLENDGAEYLAPTFSVSKRINGDDVDIDLLPDGQSVAVIDDNKREFVDLRVCYELFESIQVQLQMFLTGFYEVIPRPLRMSFDPKEFDLVLSGTDSIDVDDWEKHSKYSADLHEHLVLKWFWAAVRGIPAPPASLCDWVVARPSCWLRCTNESRRRLGPFTLVGVDVYECPYIKSHSCFNRLELPKFTKKKHVTAALEAVHDADY</sequence>
<dbReference type="AlphaFoldDB" id="A0AAV2YND2"/>
<comment type="catalytic activity">
    <reaction evidence="1">
        <text>S-ubiquitinyl-[E2 ubiquitin-conjugating enzyme]-L-cysteine + [acceptor protein]-L-lysine = [E2 ubiquitin-conjugating enzyme]-L-cysteine + N(6)-ubiquitinyl-[acceptor protein]-L-lysine.</text>
        <dbReference type="EC" id="2.3.2.26"/>
    </reaction>
</comment>
<accession>A0AAV2YND2</accession>
<dbReference type="PANTHER" id="PTHR11254">
    <property type="entry name" value="HECT DOMAIN UBIQUITIN-PROTEIN LIGASE"/>
    <property type="match status" value="1"/>
</dbReference>
<reference evidence="8" key="1">
    <citation type="submission" date="2022-11" db="EMBL/GenBank/DDBJ databases">
        <authorList>
            <person name="Morgan W.R."/>
            <person name="Tartar A."/>
        </authorList>
    </citation>
    <scope>NUCLEOTIDE SEQUENCE</scope>
    <source>
        <strain evidence="8">ARSEF 373</strain>
    </source>
</reference>
<dbReference type="GO" id="GO:0005737">
    <property type="term" value="C:cytoplasm"/>
    <property type="evidence" value="ECO:0007669"/>
    <property type="project" value="TreeGrafter"/>
</dbReference>
<dbReference type="EC" id="2.3.2.26" evidence="3"/>
<dbReference type="SUPFAM" id="SSF56204">
    <property type="entry name" value="Hect, E3 ligase catalytic domain"/>
    <property type="match status" value="1"/>
</dbReference>
<dbReference type="EMBL" id="DAKRPA010000176">
    <property type="protein sequence ID" value="DAZ96152.1"/>
    <property type="molecule type" value="Genomic_DNA"/>
</dbReference>
<dbReference type="PROSITE" id="PS50237">
    <property type="entry name" value="HECT"/>
    <property type="match status" value="1"/>
</dbReference>
<comment type="pathway">
    <text evidence="2">Protein modification; protein ubiquitination.</text>
</comment>
<keyword evidence="9" id="KW-1185">Reference proteome</keyword>
<organism evidence="8 9">
    <name type="scientific">Lagenidium giganteum</name>
    <dbReference type="NCBI Taxonomy" id="4803"/>
    <lineage>
        <taxon>Eukaryota</taxon>
        <taxon>Sar</taxon>
        <taxon>Stramenopiles</taxon>
        <taxon>Oomycota</taxon>
        <taxon>Peronosporomycetes</taxon>
        <taxon>Pythiales</taxon>
        <taxon>Pythiaceae</taxon>
    </lineage>
</organism>
<dbReference type="InterPro" id="IPR035983">
    <property type="entry name" value="Hect_E3_ubiquitin_ligase"/>
</dbReference>
<dbReference type="InterPro" id="IPR000569">
    <property type="entry name" value="HECT_dom"/>
</dbReference>
<protein>
    <recommendedName>
        <fullName evidence="3">HECT-type E3 ubiquitin transferase</fullName>
        <ecNumber evidence="3">2.3.2.26</ecNumber>
    </recommendedName>
</protein>
<dbReference type="PANTHER" id="PTHR11254:SF440">
    <property type="entry name" value="E3 UBIQUITIN-PROTEIN LIGASE NEDD-4"/>
    <property type="match status" value="1"/>
</dbReference>
<dbReference type="Proteomes" id="UP001146120">
    <property type="component" value="Unassembled WGS sequence"/>
</dbReference>
<keyword evidence="5 6" id="KW-0833">Ubl conjugation pathway</keyword>
<evidence type="ECO:0000256" key="2">
    <source>
        <dbReference type="ARBA" id="ARBA00004906"/>
    </source>
</evidence>
<dbReference type="GO" id="GO:0016567">
    <property type="term" value="P:protein ubiquitination"/>
    <property type="evidence" value="ECO:0007669"/>
    <property type="project" value="TreeGrafter"/>
</dbReference>
<gene>
    <name evidence="8" type="ORF">N0F65_009551</name>
</gene>
<name>A0AAV2YND2_9STRA</name>
<evidence type="ECO:0000256" key="3">
    <source>
        <dbReference type="ARBA" id="ARBA00012485"/>
    </source>
</evidence>
<dbReference type="InterPro" id="IPR050409">
    <property type="entry name" value="E3_ubiq-protein_ligase"/>
</dbReference>
<comment type="caution">
    <text evidence="8">The sequence shown here is derived from an EMBL/GenBank/DDBJ whole genome shotgun (WGS) entry which is preliminary data.</text>
</comment>
<dbReference type="Gene3D" id="3.30.2410.10">
    <property type="entry name" value="Hect, E3 ligase catalytic domain"/>
    <property type="match status" value="1"/>
</dbReference>
<dbReference type="Gene3D" id="3.90.1750.10">
    <property type="entry name" value="Hect, E3 ligase catalytic domains"/>
    <property type="match status" value="1"/>
</dbReference>
<dbReference type="GO" id="GO:0061630">
    <property type="term" value="F:ubiquitin protein ligase activity"/>
    <property type="evidence" value="ECO:0007669"/>
    <property type="project" value="UniProtKB-EC"/>
</dbReference>
<evidence type="ECO:0000256" key="1">
    <source>
        <dbReference type="ARBA" id="ARBA00000885"/>
    </source>
</evidence>
<reference evidence="8" key="2">
    <citation type="journal article" date="2023" name="Microbiol Resour">
        <title>Decontamination and Annotation of the Draft Genome Sequence of the Oomycete Lagenidium giganteum ARSEF 373.</title>
        <authorList>
            <person name="Morgan W.R."/>
            <person name="Tartar A."/>
        </authorList>
    </citation>
    <scope>NUCLEOTIDE SEQUENCE</scope>
    <source>
        <strain evidence="8">ARSEF 373</strain>
    </source>
</reference>
<evidence type="ECO:0000259" key="7">
    <source>
        <dbReference type="PROSITE" id="PS50237"/>
    </source>
</evidence>
<dbReference type="Pfam" id="PF00632">
    <property type="entry name" value="HECT"/>
    <property type="match status" value="1"/>
</dbReference>
<proteinExistence type="predicted"/>
<dbReference type="GO" id="GO:0006511">
    <property type="term" value="P:ubiquitin-dependent protein catabolic process"/>
    <property type="evidence" value="ECO:0007669"/>
    <property type="project" value="TreeGrafter"/>
</dbReference>
<evidence type="ECO:0000256" key="4">
    <source>
        <dbReference type="ARBA" id="ARBA00022679"/>
    </source>
</evidence>